<reference evidence="1 2" key="1">
    <citation type="submission" date="2020-04" db="EMBL/GenBank/DDBJ databases">
        <authorList>
            <person name="De Canck E."/>
        </authorList>
    </citation>
    <scope>NUCLEOTIDE SEQUENCE [LARGE SCALE GENOMIC DNA]</scope>
    <source>
        <strain evidence="1 2">LMG 29739</strain>
    </source>
</reference>
<dbReference type="PANTHER" id="PTHR31793">
    <property type="entry name" value="4-HYDROXYBENZOYL-COA THIOESTERASE FAMILY MEMBER"/>
    <property type="match status" value="1"/>
</dbReference>
<dbReference type="EMBL" id="CADIKF010000048">
    <property type="protein sequence ID" value="CAB3766813.1"/>
    <property type="molecule type" value="Genomic_DNA"/>
</dbReference>
<dbReference type="Proteomes" id="UP000494329">
    <property type="component" value="Unassembled WGS sequence"/>
</dbReference>
<dbReference type="AlphaFoldDB" id="A0A6J5EKM3"/>
<dbReference type="PANTHER" id="PTHR31793:SF24">
    <property type="entry name" value="LONG-CHAIN ACYL-COA THIOESTERASE FADM"/>
    <property type="match status" value="1"/>
</dbReference>
<dbReference type="InterPro" id="IPR050563">
    <property type="entry name" value="4-hydroxybenzoyl-CoA_TE"/>
</dbReference>
<proteinExistence type="predicted"/>
<dbReference type="CDD" id="cd00586">
    <property type="entry name" value="4HBT"/>
    <property type="match status" value="1"/>
</dbReference>
<dbReference type="Pfam" id="PF13279">
    <property type="entry name" value="4HBT_2"/>
    <property type="match status" value="1"/>
</dbReference>
<protein>
    <recommendedName>
        <fullName evidence="3">Thioesterase domain-containing protein</fullName>
    </recommendedName>
</protein>
<name>A0A6J5EKM3_9BURK</name>
<sequence length="156" mass="17122">MSALSRKIQMSDYHAVFEMSLPIRWGDMDAFGHVNNTVYFRYMEQVRIGWLEQVGGMPAPDARGHGPVVVNASMEFLKQLQYPGDVIGRMSVGTPGRSSFDTGFVLTRADDPQTVYARGAARCVWVDYEAGKSVPLPEELRAAIERAPLAQAAAAA</sequence>
<evidence type="ECO:0000313" key="1">
    <source>
        <dbReference type="EMBL" id="CAB3766813.1"/>
    </source>
</evidence>
<dbReference type="InterPro" id="IPR029069">
    <property type="entry name" value="HotDog_dom_sf"/>
</dbReference>
<organism evidence="1 2">
    <name type="scientific">Paraburkholderia solisilvae</name>
    <dbReference type="NCBI Taxonomy" id="624376"/>
    <lineage>
        <taxon>Bacteria</taxon>
        <taxon>Pseudomonadati</taxon>
        <taxon>Pseudomonadota</taxon>
        <taxon>Betaproteobacteria</taxon>
        <taxon>Burkholderiales</taxon>
        <taxon>Burkholderiaceae</taxon>
        <taxon>Paraburkholderia</taxon>
    </lineage>
</organism>
<accession>A0A6J5EKM3</accession>
<dbReference type="Gene3D" id="3.10.129.10">
    <property type="entry name" value="Hotdog Thioesterase"/>
    <property type="match status" value="1"/>
</dbReference>
<keyword evidence="2" id="KW-1185">Reference proteome</keyword>
<evidence type="ECO:0008006" key="3">
    <source>
        <dbReference type="Google" id="ProtNLM"/>
    </source>
</evidence>
<gene>
    <name evidence="1" type="ORF">LMG29739_04928</name>
</gene>
<evidence type="ECO:0000313" key="2">
    <source>
        <dbReference type="Proteomes" id="UP000494329"/>
    </source>
</evidence>
<dbReference type="SUPFAM" id="SSF54637">
    <property type="entry name" value="Thioesterase/thiol ester dehydrase-isomerase"/>
    <property type="match status" value="1"/>
</dbReference>
<dbReference type="GO" id="GO:0047617">
    <property type="term" value="F:fatty acyl-CoA hydrolase activity"/>
    <property type="evidence" value="ECO:0007669"/>
    <property type="project" value="TreeGrafter"/>
</dbReference>